<evidence type="ECO:0000256" key="1">
    <source>
        <dbReference type="ARBA" id="ARBA00022737"/>
    </source>
</evidence>
<accession>A0AAN8N1H4</accession>
<proteinExistence type="predicted"/>
<evidence type="ECO:0000256" key="3">
    <source>
        <dbReference type="PROSITE-ProRule" id="PRU00023"/>
    </source>
</evidence>
<organism evidence="5 6">
    <name type="scientific">Orbilia javanica</name>
    <dbReference type="NCBI Taxonomy" id="47235"/>
    <lineage>
        <taxon>Eukaryota</taxon>
        <taxon>Fungi</taxon>
        <taxon>Dikarya</taxon>
        <taxon>Ascomycota</taxon>
        <taxon>Pezizomycotina</taxon>
        <taxon>Orbiliomycetes</taxon>
        <taxon>Orbiliales</taxon>
        <taxon>Orbiliaceae</taxon>
        <taxon>Orbilia</taxon>
    </lineage>
</organism>
<dbReference type="GO" id="GO:0005634">
    <property type="term" value="C:nucleus"/>
    <property type="evidence" value="ECO:0007669"/>
    <property type="project" value="TreeGrafter"/>
</dbReference>
<reference evidence="5 6" key="1">
    <citation type="submission" date="2019-10" db="EMBL/GenBank/DDBJ databases">
        <authorList>
            <person name="Palmer J.M."/>
        </authorList>
    </citation>
    <scope>NUCLEOTIDE SEQUENCE [LARGE SCALE GENOMIC DNA]</scope>
    <source>
        <strain evidence="5 6">TWF718</strain>
    </source>
</reference>
<dbReference type="PANTHER" id="PTHR24193:SF121">
    <property type="entry name" value="ADA2A-CONTAINING COMPLEX COMPONENT 3, ISOFORM D"/>
    <property type="match status" value="1"/>
</dbReference>
<feature type="repeat" description="ANK" evidence="3">
    <location>
        <begin position="1048"/>
        <end position="1086"/>
    </location>
</feature>
<gene>
    <name evidence="5" type="ORF">TWF718_005765</name>
</gene>
<dbReference type="GO" id="GO:0000976">
    <property type="term" value="F:transcription cis-regulatory region binding"/>
    <property type="evidence" value="ECO:0007669"/>
    <property type="project" value="TreeGrafter"/>
</dbReference>
<name>A0AAN8N1H4_9PEZI</name>
<dbReference type="EMBL" id="JAVHNR010000003">
    <property type="protein sequence ID" value="KAK6347945.1"/>
    <property type="molecule type" value="Genomic_DNA"/>
</dbReference>
<dbReference type="Pfam" id="PF24883">
    <property type="entry name" value="NPHP3_N"/>
    <property type="match status" value="1"/>
</dbReference>
<evidence type="ECO:0000259" key="4">
    <source>
        <dbReference type="Pfam" id="PF24883"/>
    </source>
</evidence>
<keyword evidence="2 3" id="KW-0040">ANK repeat</keyword>
<dbReference type="InterPro" id="IPR002110">
    <property type="entry name" value="Ankyrin_rpt"/>
</dbReference>
<keyword evidence="1" id="KW-0677">Repeat</keyword>
<feature type="repeat" description="ANK" evidence="3">
    <location>
        <begin position="747"/>
        <end position="779"/>
    </location>
</feature>
<dbReference type="SMART" id="SM00248">
    <property type="entry name" value="ANK"/>
    <property type="match status" value="18"/>
</dbReference>
<dbReference type="PROSITE" id="PS50088">
    <property type="entry name" value="ANK_REPEAT"/>
    <property type="match status" value="10"/>
</dbReference>
<dbReference type="Pfam" id="PF12796">
    <property type="entry name" value="Ank_2"/>
    <property type="match status" value="5"/>
</dbReference>
<dbReference type="PROSITE" id="PS50297">
    <property type="entry name" value="ANK_REP_REGION"/>
    <property type="match status" value="9"/>
</dbReference>
<dbReference type="PANTHER" id="PTHR24193">
    <property type="entry name" value="ANKYRIN REPEAT PROTEIN"/>
    <property type="match status" value="1"/>
</dbReference>
<feature type="repeat" description="ANK" evidence="3">
    <location>
        <begin position="912"/>
        <end position="944"/>
    </location>
</feature>
<dbReference type="InterPro" id="IPR050663">
    <property type="entry name" value="Ankyrin-SOCS_Box"/>
</dbReference>
<protein>
    <recommendedName>
        <fullName evidence="4">Nephrocystin 3-like N-terminal domain-containing protein</fullName>
    </recommendedName>
</protein>
<comment type="caution">
    <text evidence="5">The sequence shown here is derived from an EMBL/GenBank/DDBJ whole genome shotgun (WGS) entry which is preliminary data.</text>
</comment>
<keyword evidence="6" id="KW-1185">Reference proteome</keyword>
<evidence type="ECO:0000313" key="6">
    <source>
        <dbReference type="Proteomes" id="UP001313282"/>
    </source>
</evidence>
<dbReference type="InterPro" id="IPR036770">
    <property type="entry name" value="Ankyrin_rpt-contain_sf"/>
</dbReference>
<dbReference type="Gene3D" id="3.40.50.300">
    <property type="entry name" value="P-loop containing nucleotide triphosphate hydrolases"/>
    <property type="match status" value="1"/>
</dbReference>
<evidence type="ECO:0000313" key="5">
    <source>
        <dbReference type="EMBL" id="KAK6347945.1"/>
    </source>
</evidence>
<feature type="repeat" description="ANK" evidence="3">
    <location>
        <begin position="1015"/>
        <end position="1047"/>
    </location>
</feature>
<evidence type="ECO:0000256" key="2">
    <source>
        <dbReference type="ARBA" id="ARBA00023043"/>
    </source>
</evidence>
<feature type="repeat" description="ANK" evidence="3">
    <location>
        <begin position="1156"/>
        <end position="1188"/>
    </location>
</feature>
<dbReference type="Gene3D" id="1.25.40.20">
    <property type="entry name" value="Ankyrin repeat-containing domain"/>
    <property type="match status" value="6"/>
</dbReference>
<dbReference type="SUPFAM" id="SSF48403">
    <property type="entry name" value="Ankyrin repeat"/>
    <property type="match status" value="2"/>
</dbReference>
<feature type="domain" description="Nephrocystin 3-like N-terminal" evidence="4">
    <location>
        <begin position="73"/>
        <end position="239"/>
    </location>
</feature>
<feature type="repeat" description="ANK" evidence="3">
    <location>
        <begin position="846"/>
        <end position="878"/>
    </location>
</feature>
<dbReference type="InterPro" id="IPR056884">
    <property type="entry name" value="NPHP3-like_N"/>
</dbReference>
<feature type="repeat" description="ANK" evidence="3">
    <location>
        <begin position="879"/>
        <end position="911"/>
    </location>
</feature>
<sequence length="1290" mass="143200">MNPLPSTFHNSEGQVGVQAGLINNTGVININTAHEEEAAPWDALGARRIKILSALHKAVEINRKDRNPDRVPGTCEWFTTHKAFKDWEASPSSKILWVSADPGSGKSVLAKYLVDYFLPGVDRVKPRTICYFFFKDDFEGQDSVITALRCILFQLFDTNRELLSKEIIERFEIAGEGSFNNLWAAFLLVTKAQDVGEIFCVLDALDECQDVERSLLISKLQQLYKSEVGSNLKFLITSRPIAKIRHGFHSSEISQSSLIHLSGETEAEVEKISHEIGIFIEARVNGIRERFSLTSDVTDIMLERLTGVPNRTYLWVYLTLNLVESSLGGKININKSVILEITSSLPATVDEAYERILSTSSDIESTRLLLKILVAAARPLRLREMSLMMQLALGDLRSYQGLDINLEKSESVEQRIGNYIRDLCGLFVVVVQSAVYFIHQTAKEFLVAGEVKGAVEPARRDLRWRNSLRVFDCQKVLFKACFRHLFFAEFESDPLRADEPVFEYTEKYVLLSYSSNYWITHLKNAQRKLQGEEVERALRLCDTTSNRCLTWFRVYWKSTGSEFPEGVTPLILASYCGLGDVVRTQLNSRLVYELGINVTDGKYERSALSWAAERGYDDIVTEILKVPRWRAIPSVFKREAKVNARDRYMRTPLTYAVWGGHISVIKALVKAGARADLRDDTEGTPLSYAICGGRSDIINILKKGGQGAISNDIAVVLFLSAVEQGRDDVVEYLLETAGVSPNETDRDGRAVLSTSAGKGHHKTCEVLIRHGAVVEARDGKGETAMMRSVLSGSSRTVRVFLENGASVEENFPSGETLFESAWDRKYHEVCWALIQAGGDVERESYGGLTPLALAVRGGAVELVEELLRRGANVEAKGQRGKTPLIEAARIGNTQTVQLLLDNRANINAVDGRGWTPLMTATRNGKIETVRLLLQRGADMELVESEDGWTALHFSVRFDYGPAKVVELLLESGASAEARDRHGQTPLALALGIKSDQVIISSLLKHGANTEAVDEHGRTPLIHATRWKNVAAVRLLLEHGAEARAVDAEGNTPLHYAVDGFYSPMGGPEEVVRLLLDSGASIEATDSKGRTPLFNAFDYESLLLLLDRGADIDATDNDGCTPLFWLSLLSWGDKYNQKIKALIDRGADIQTRLLRGNWRSLLYLAIGRGQLESVRALLDKGADIEEMKELGLTPLFYAVFKAGLFLSGFEIIKLLLNRGARQAVEDVCVKGQTVKLLDSFVNAVKDSNMRILGDTGCSNIEVQTSPNGPWAASRLDIFLADADTSTVWFED</sequence>
<feature type="repeat" description="ANK" evidence="3">
    <location>
        <begin position="946"/>
        <end position="980"/>
    </location>
</feature>
<dbReference type="Proteomes" id="UP001313282">
    <property type="component" value="Unassembled WGS sequence"/>
</dbReference>
<dbReference type="InterPro" id="IPR027417">
    <property type="entry name" value="P-loop_NTPase"/>
</dbReference>
<dbReference type="SUPFAM" id="SSF52540">
    <property type="entry name" value="P-loop containing nucleoside triphosphate hydrolases"/>
    <property type="match status" value="1"/>
</dbReference>
<feature type="repeat" description="ANK" evidence="3">
    <location>
        <begin position="981"/>
        <end position="1014"/>
    </location>
</feature>
<dbReference type="GO" id="GO:0045944">
    <property type="term" value="P:positive regulation of transcription by RNA polymerase II"/>
    <property type="evidence" value="ECO:0007669"/>
    <property type="project" value="TreeGrafter"/>
</dbReference>
<dbReference type="Pfam" id="PF13857">
    <property type="entry name" value="Ank_5"/>
    <property type="match status" value="1"/>
</dbReference>
<feature type="repeat" description="ANK" evidence="3">
    <location>
        <begin position="648"/>
        <end position="680"/>
    </location>
</feature>